<dbReference type="InterPro" id="IPR033875">
    <property type="entry name" value="FlhG"/>
</dbReference>
<gene>
    <name evidence="3" type="ORF">OS242_00955</name>
</gene>
<evidence type="ECO:0000313" key="3">
    <source>
        <dbReference type="EMBL" id="MCX7568535.1"/>
    </source>
</evidence>
<dbReference type="InterPro" id="IPR027417">
    <property type="entry name" value="P-loop_NTPase"/>
</dbReference>
<sequence length="294" mass="32435">MSDQAERLRSLVAKRSHQPAINTRVITVTSGKGGVGKSNFTLNYALGLTAQGKKVVVLDADVGFANIDVLMGIKPKKTLADLIRREADLWEILETGPNGVQFIAGGSGFQELLEVRTEEYDYLVSQLGQLQGQVDYVLIDTGAGLNHQTLRLLLASDEILVVVTPEPTAITDAYALIKTVANRHPEAKLKLVINRVESAAEGRETAEKIRLVAERFLDLKLPTLGILPDDPIVSKAVRRQTPFLLSHPDSQASRSILKLIQEQLHGERLHDMSKTDGQGHGVKQFLHRMVRLFR</sequence>
<evidence type="ECO:0000256" key="1">
    <source>
        <dbReference type="ARBA" id="ARBA00022741"/>
    </source>
</evidence>
<dbReference type="Pfam" id="PF10609">
    <property type="entry name" value="ParA"/>
    <property type="match status" value="1"/>
</dbReference>
<keyword evidence="1" id="KW-0547">Nucleotide-binding</keyword>
<protein>
    <submittedName>
        <fullName evidence="3">MinD/ParA family protein</fullName>
    </submittedName>
</protein>
<dbReference type="CDD" id="cd02038">
    <property type="entry name" value="FlhG-like"/>
    <property type="match status" value="1"/>
</dbReference>
<dbReference type="InterPro" id="IPR050625">
    <property type="entry name" value="ParA/MinD_ATPase"/>
</dbReference>
<dbReference type="EMBL" id="JAPMLT010000001">
    <property type="protein sequence ID" value="MCX7568535.1"/>
    <property type="molecule type" value="Genomic_DNA"/>
</dbReference>
<dbReference type="PANTHER" id="PTHR43384:SF4">
    <property type="entry name" value="CELLULOSE BIOSYNTHESIS PROTEIN BCSQ-RELATED"/>
    <property type="match status" value="1"/>
</dbReference>
<organism evidence="3 4">
    <name type="scientific">Tumebacillus lacus</name>
    <dbReference type="NCBI Taxonomy" id="2995335"/>
    <lineage>
        <taxon>Bacteria</taxon>
        <taxon>Bacillati</taxon>
        <taxon>Bacillota</taxon>
        <taxon>Bacilli</taxon>
        <taxon>Bacillales</taxon>
        <taxon>Alicyclobacillaceae</taxon>
        <taxon>Tumebacillus</taxon>
    </lineage>
</organism>
<dbReference type="SUPFAM" id="SSF52540">
    <property type="entry name" value="P-loop containing nucleoside triphosphate hydrolases"/>
    <property type="match status" value="1"/>
</dbReference>
<name>A0ABT3WV36_9BACL</name>
<keyword evidence="2" id="KW-0067">ATP-binding</keyword>
<reference evidence="3 4" key="1">
    <citation type="submission" date="2022-11" db="EMBL/GenBank/DDBJ databases">
        <title>Study of microbial diversity in lake waters.</title>
        <authorList>
            <person name="Zhang J."/>
        </authorList>
    </citation>
    <scope>NUCLEOTIDE SEQUENCE [LARGE SCALE GENOMIC DNA]</scope>
    <source>
        <strain evidence="3 4">DT12</strain>
    </source>
</reference>
<proteinExistence type="predicted"/>
<keyword evidence="4" id="KW-1185">Reference proteome</keyword>
<dbReference type="InterPro" id="IPR033756">
    <property type="entry name" value="YlxH/NBP35"/>
</dbReference>
<dbReference type="InterPro" id="IPR025501">
    <property type="entry name" value="MinD_FleN"/>
</dbReference>
<evidence type="ECO:0000256" key="2">
    <source>
        <dbReference type="ARBA" id="ARBA00022840"/>
    </source>
</evidence>
<dbReference type="RefSeq" id="WP_267149780.1">
    <property type="nucleotide sequence ID" value="NZ_JAPMLT010000001.1"/>
</dbReference>
<dbReference type="Gene3D" id="3.40.50.300">
    <property type="entry name" value="P-loop containing nucleotide triphosphate hydrolases"/>
    <property type="match status" value="1"/>
</dbReference>
<dbReference type="PIRSF" id="PIRSF003092">
    <property type="entry name" value="MinD"/>
    <property type="match status" value="1"/>
</dbReference>
<accession>A0ABT3WV36</accession>
<evidence type="ECO:0000313" key="4">
    <source>
        <dbReference type="Proteomes" id="UP001208017"/>
    </source>
</evidence>
<dbReference type="Proteomes" id="UP001208017">
    <property type="component" value="Unassembled WGS sequence"/>
</dbReference>
<dbReference type="PANTHER" id="PTHR43384">
    <property type="entry name" value="SEPTUM SITE-DETERMINING PROTEIN MIND HOMOLOG, CHLOROPLASTIC-RELATED"/>
    <property type="match status" value="1"/>
</dbReference>
<comment type="caution">
    <text evidence="3">The sequence shown here is derived from an EMBL/GenBank/DDBJ whole genome shotgun (WGS) entry which is preliminary data.</text>
</comment>